<comment type="function">
    <text evidence="10">DNA-dependent ATPase and 3'-5' DNA helicase that may be involved in repair of stalled replication forks.</text>
</comment>
<dbReference type="InterPro" id="IPR048772">
    <property type="entry name" value="Hel308-like_dom4"/>
</dbReference>
<dbReference type="GO" id="GO:0005524">
    <property type="term" value="F:ATP binding"/>
    <property type="evidence" value="ECO:0007669"/>
    <property type="project" value="UniProtKB-UniRule"/>
</dbReference>
<accession>A0A7K4MCZ6</accession>
<evidence type="ECO:0000256" key="10">
    <source>
        <dbReference type="HAMAP-Rule" id="MF_00442"/>
    </source>
</evidence>
<dbReference type="SUPFAM" id="SSF158702">
    <property type="entry name" value="Sec63 N-terminal domain-like"/>
    <property type="match status" value="1"/>
</dbReference>
<dbReference type="InterPro" id="IPR014001">
    <property type="entry name" value="Helicase_ATP-bd"/>
</dbReference>
<dbReference type="SMART" id="SM00487">
    <property type="entry name" value="DEXDc"/>
    <property type="match status" value="1"/>
</dbReference>
<dbReference type="Gene3D" id="1.10.150.20">
    <property type="entry name" value="5' to 3' exonuclease, C-terminal subdomain"/>
    <property type="match status" value="1"/>
</dbReference>
<evidence type="ECO:0000256" key="5">
    <source>
        <dbReference type="ARBA" id="ARBA00022840"/>
    </source>
</evidence>
<dbReference type="Proteomes" id="UP000554454">
    <property type="component" value="Unassembled WGS sequence"/>
</dbReference>
<dbReference type="PROSITE" id="PS51192">
    <property type="entry name" value="HELICASE_ATP_BIND_1"/>
    <property type="match status" value="1"/>
</dbReference>
<dbReference type="GO" id="GO:0003677">
    <property type="term" value="F:DNA binding"/>
    <property type="evidence" value="ECO:0007669"/>
    <property type="project" value="UniProtKB-UniRule"/>
</dbReference>
<keyword evidence="6 10" id="KW-0238">DNA-binding</keyword>
<sequence length="711" mass="79959">MKIDELPLDPNIINFLKSQGYTELYPPQEDAIKAGVLDGKNILVSAPTASGKTLIAILAIIQHIKKHKTKIVYLSPLKALAAEKFSEFKKLETAKLDRKIKVTISTGDFDSDDTLKNSDILILTNEKMDSLMRFSPSWIDDIGLVISDEIHLVGDEGRGPTLEMILTRFKLGLAGNKSQIIALSATITNYDELAEWLECKPVESKWRPVPLSEAVYDDFTVKNQERESYKINFDSVGLPSIGLGIDSVKNGGQSLLFAMTRPSSVKLAMDSGKYIEKKLGSKELAELGKISKKILSNNEQTELIKKLASVVKQGVAFHHAGLNQNCREIIETEFRNGKIKLLSATPTLAAGVNLPARRVVISSILRYNSKFGGNSPISVLEYKQLCGRAGRPQYDKEGESIIIAKQIPQDDLLEHYVDGEPEPIESKITEPSSLRIHLLSLVVTSPTITEDRIYKFFSQTLGGMQVEDETIELNLENAKSFLQDEKFIVNKEGGYIATKFGQMVSRLYIDPMTARDFRNAIEYDVSKGRKHTFGFLHLITNCNEFFPKFELRNKDEERADVVIENNKQTKIKHIEMQDCTRSLLAMDLWINEGTEIDLSDQLNIESGDIHRMVETANWLVYSLRELSRLLGRADLISELDALRQRIRYGIKEELIDLVKIKGIGRVRARRLYKNNIKTRQDLATTSVNQLAAIDKIGMAVANSIKSQLRVR</sequence>
<gene>
    <name evidence="10" type="primary">hel308</name>
    <name evidence="14" type="ORF">HX834_00195</name>
    <name evidence="13" type="ORF">HX837_01125</name>
</gene>
<dbReference type="InterPro" id="IPR022965">
    <property type="entry name" value="Helicase_Hel308"/>
</dbReference>
<dbReference type="SUPFAM" id="SSF46785">
    <property type="entry name" value="Winged helix' DNA-binding domain"/>
    <property type="match status" value="1"/>
</dbReference>
<evidence type="ECO:0000313" key="15">
    <source>
        <dbReference type="Proteomes" id="UP000523105"/>
    </source>
</evidence>
<dbReference type="InterPro" id="IPR027417">
    <property type="entry name" value="P-loop_NTPase"/>
</dbReference>
<dbReference type="Proteomes" id="UP000523105">
    <property type="component" value="Unassembled WGS sequence"/>
</dbReference>
<evidence type="ECO:0000256" key="2">
    <source>
        <dbReference type="ARBA" id="ARBA00022763"/>
    </source>
</evidence>
<keyword evidence="5 10" id="KW-0067">ATP-binding</keyword>
<dbReference type="PANTHER" id="PTHR47961:SF10">
    <property type="entry name" value="ATP-DEPENDENT DNA HELICASE HEL308"/>
    <property type="match status" value="1"/>
</dbReference>
<dbReference type="AlphaFoldDB" id="A0A7K4MCZ6"/>
<dbReference type="PANTHER" id="PTHR47961">
    <property type="entry name" value="DNA POLYMERASE THETA, PUTATIVE (AFU_ORTHOLOGUE AFUA_1G05260)-RELATED"/>
    <property type="match status" value="1"/>
</dbReference>
<comment type="caution">
    <text evidence="13">The sequence shown here is derived from an EMBL/GenBank/DDBJ whole genome shotgun (WGS) entry which is preliminary data.</text>
</comment>
<evidence type="ECO:0000313" key="13">
    <source>
        <dbReference type="EMBL" id="NWJ42817.1"/>
    </source>
</evidence>
<comment type="catalytic activity">
    <reaction evidence="10">
        <text>ATP + H2O = ADP + phosphate + H(+)</text>
        <dbReference type="Rhea" id="RHEA:13065"/>
        <dbReference type="ChEBI" id="CHEBI:15377"/>
        <dbReference type="ChEBI" id="CHEBI:15378"/>
        <dbReference type="ChEBI" id="CHEBI:30616"/>
        <dbReference type="ChEBI" id="CHEBI:43474"/>
        <dbReference type="ChEBI" id="CHEBI:456216"/>
        <dbReference type="EC" id="5.6.2.4"/>
    </reaction>
</comment>
<evidence type="ECO:0000256" key="4">
    <source>
        <dbReference type="ARBA" id="ARBA00022806"/>
    </source>
</evidence>
<keyword evidence="8 10" id="KW-0413">Isomerase</keyword>
<evidence type="ECO:0000259" key="12">
    <source>
        <dbReference type="PROSITE" id="PS51194"/>
    </source>
</evidence>
<reference evidence="15 16" key="1">
    <citation type="journal article" date="2019" name="Environ. Microbiol.">
        <title>Genomics insights into ecotype formation of ammonia-oxidizing archaea in the deep ocean.</title>
        <authorList>
            <person name="Wang Y."/>
            <person name="Huang J.M."/>
            <person name="Cui G.J."/>
            <person name="Nunoura T."/>
            <person name="Takaki Y."/>
            <person name="Li W.L."/>
            <person name="Li J."/>
            <person name="Gao Z.M."/>
            <person name="Takai K."/>
            <person name="Zhang A.Q."/>
            <person name="Stepanauskas R."/>
        </authorList>
    </citation>
    <scope>NUCLEOTIDE SEQUENCE [LARGE SCALE GENOMIC DNA]</scope>
    <source>
        <strain evidence="14 16">D17</strain>
        <strain evidence="13 15">L15b</strain>
    </source>
</reference>
<evidence type="ECO:0000256" key="9">
    <source>
        <dbReference type="ARBA" id="ARBA00034617"/>
    </source>
</evidence>
<dbReference type="Pfam" id="PF14520">
    <property type="entry name" value="HHH_5"/>
    <property type="match status" value="1"/>
</dbReference>
<dbReference type="Pfam" id="PF00271">
    <property type="entry name" value="Helicase_C"/>
    <property type="match status" value="1"/>
</dbReference>
<keyword evidence="2 10" id="KW-0227">DNA damage</keyword>
<dbReference type="EMBL" id="JACASV010000004">
    <property type="protein sequence ID" value="NWJ42817.1"/>
    <property type="molecule type" value="Genomic_DNA"/>
</dbReference>
<protein>
    <recommendedName>
        <fullName evidence="10">ATP-dependent DNA helicase Hel308</fullName>
        <ecNumber evidence="10">5.6.2.4</ecNumber>
    </recommendedName>
    <alternativeName>
        <fullName evidence="10">DNA 3'-5' helicase Hel308</fullName>
    </alternativeName>
</protein>
<dbReference type="FunFam" id="3.40.50.300:FF:003787">
    <property type="entry name" value="ATP-dependent DNA helicase Hel308"/>
    <property type="match status" value="1"/>
</dbReference>
<dbReference type="InterPro" id="IPR036390">
    <property type="entry name" value="WH_DNA-bd_sf"/>
</dbReference>
<evidence type="ECO:0000256" key="3">
    <source>
        <dbReference type="ARBA" id="ARBA00022801"/>
    </source>
</evidence>
<keyword evidence="4 10" id="KW-0347">Helicase</keyword>
<keyword evidence="7 10" id="KW-0234">DNA repair</keyword>
<evidence type="ECO:0000313" key="14">
    <source>
        <dbReference type="EMBL" id="NWJ67773.1"/>
    </source>
</evidence>
<dbReference type="SUPFAM" id="SSF52540">
    <property type="entry name" value="P-loop containing nucleoside triphosphate hydrolases"/>
    <property type="match status" value="2"/>
</dbReference>
<dbReference type="EC" id="5.6.2.4" evidence="10"/>
<feature type="binding site" evidence="10">
    <location>
        <position position="28"/>
    </location>
    <ligand>
        <name>ATP</name>
        <dbReference type="ChEBI" id="CHEBI:30616"/>
    </ligand>
</feature>
<dbReference type="Gene3D" id="3.40.50.300">
    <property type="entry name" value="P-loop containing nucleotide triphosphate hydrolases"/>
    <property type="match status" value="2"/>
</dbReference>
<dbReference type="GO" id="GO:0043138">
    <property type="term" value="F:3'-5' DNA helicase activity"/>
    <property type="evidence" value="ECO:0007669"/>
    <property type="project" value="UniProtKB-UniRule"/>
</dbReference>
<dbReference type="Pfam" id="PF00270">
    <property type="entry name" value="DEAD"/>
    <property type="match status" value="1"/>
</dbReference>
<dbReference type="GO" id="GO:0016818">
    <property type="term" value="F:hydrolase activity, acting on acid anhydrides, in phosphorus-containing anhydrides"/>
    <property type="evidence" value="ECO:0007669"/>
    <property type="project" value="UniProtKB-UniRule"/>
</dbReference>
<keyword evidence="3 10" id="KW-0378">Hydrolase</keyword>
<feature type="domain" description="Helicase C-terminal" evidence="12">
    <location>
        <begin position="240"/>
        <end position="442"/>
    </location>
</feature>
<evidence type="ECO:0000259" key="11">
    <source>
        <dbReference type="PROSITE" id="PS51192"/>
    </source>
</evidence>
<feature type="domain" description="Helicase ATP-binding" evidence="11">
    <location>
        <begin position="33"/>
        <end position="205"/>
    </location>
</feature>
<organism evidence="13 15">
    <name type="scientific">Marine Group I thaumarchaeote</name>
    <dbReference type="NCBI Taxonomy" id="2511932"/>
    <lineage>
        <taxon>Archaea</taxon>
        <taxon>Nitrososphaerota</taxon>
        <taxon>Marine Group I</taxon>
    </lineage>
</organism>
<reference evidence="13" key="2">
    <citation type="submission" date="2020-06" db="EMBL/GenBank/DDBJ databases">
        <authorList>
            <person name="Wang Y."/>
        </authorList>
    </citation>
    <scope>NUCLEOTIDE SEQUENCE</scope>
    <source>
        <strain evidence="14">D17</strain>
        <strain evidence="13">L15b</strain>
    </source>
</reference>
<comment type="catalytic activity">
    <reaction evidence="9 10">
        <text>Couples ATP hydrolysis with the unwinding of duplex DNA by translocating in the 3'-5' direction.</text>
        <dbReference type="EC" id="5.6.2.4"/>
    </reaction>
</comment>
<name>A0A7K4MCZ6_9ARCH</name>
<evidence type="ECO:0000313" key="16">
    <source>
        <dbReference type="Proteomes" id="UP000554454"/>
    </source>
</evidence>
<dbReference type="SMART" id="SM00490">
    <property type="entry name" value="HELICc"/>
    <property type="match status" value="1"/>
</dbReference>
<evidence type="ECO:0000256" key="7">
    <source>
        <dbReference type="ARBA" id="ARBA00023204"/>
    </source>
</evidence>
<keyword evidence="16" id="KW-1185">Reference proteome</keyword>
<proteinExistence type="inferred from homology"/>
<dbReference type="PROSITE" id="PS51194">
    <property type="entry name" value="HELICASE_CTER"/>
    <property type="match status" value="1"/>
</dbReference>
<dbReference type="Pfam" id="PF21280">
    <property type="entry name" value="Helicase_dom4_arc"/>
    <property type="match status" value="1"/>
</dbReference>
<dbReference type="Gene3D" id="1.10.3380.30">
    <property type="match status" value="1"/>
</dbReference>
<dbReference type="InterPro" id="IPR050474">
    <property type="entry name" value="Hel308_SKI2-like"/>
</dbReference>
<evidence type="ECO:0000256" key="1">
    <source>
        <dbReference type="ARBA" id="ARBA00022741"/>
    </source>
</evidence>
<dbReference type="InterPro" id="IPR001650">
    <property type="entry name" value="Helicase_C-like"/>
</dbReference>
<dbReference type="EMBL" id="JACATA010000001">
    <property type="protein sequence ID" value="NWJ67773.1"/>
    <property type="molecule type" value="Genomic_DNA"/>
</dbReference>
<evidence type="ECO:0000256" key="6">
    <source>
        <dbReference type="ARBA" id="ARBA00023125"/>
    </source>
</evidence>
<evidence type="ECO:0000256" key="8">
    <source>
        <dbReference type="ARBA" id="ARBA00023235"/>
    </source>
</evidence>
<keyword evidence="1 10" id="KW-0547">Nucleotide-binding</keyword>
<dbReference type="HAMAP" id="MF_00442">
    <property type="entry name" value="Helicase_Hel308"/>
    <property type="match status" value="1"/>
</dbReference>
<comment type="similarity">
    <text evidence="10">Belongs to the helicase family. Hel308 subfamily.</text>
</comment>
<comment type="subunit">
    <text evidence="10">Monomer.</text>
</comment>
<dbReference type="CDD" id="cd18795">
    <property type="entry name" value="SF2_C_Ski2"/>
    <property type="match status" value="1"/>
</dbReference>
<dbReference type="GO" id="GO:0006281">
    <property type="term" value="P:DNA repair"/>
    <property type="evidence" value="ECO:0007669"/>
    <property type="project" value="UniProtKB-UniRule"/>
</dbReference>
<dbReference type="InterPro" id="IPR011545">
    <property type="entry name" value="DEAD/DEAH_box_helicase_dom"/>
</dbReference>